<gene>
    <name evidence="2" type="ORF">MM415A00352_0016</name>
    <name evidence="1" type="ORF">MM415B00971_0012</name>
</gene>
<dbReference type="EMBL" id="MT141435">
    <property type="protein sequence ID" value="QJA61253.1"/>
    <property type="molecule type" value="Genomic_DNA"/>
</dbReference>
<organism evidence="1">
    <name type="scientific">viral metagenome</name>
    <dbReference type="NCBI Taxonomy" id="1070528"/>
    <lineage>
        <taxon>unclassified sequences</taxon>
        <taxon>metagenomes</taxon>
        <taxon>organismal metagenomes</taxon>
    </lineage>
</organism>
<dbReference type="EMBL" id="MT142499">
    <property type="protein sequence ID" value="QJA82914.1"/>
    <property type="molecule type" value="Genomic_DNA"/>
</dbReference>
<evidence type="ECO:0000313" key="2">
    <source>
        <dbReference type="EMBL" id="QJA82914.1"/>
    </source>
</evidence>
<dbReference type="AlphaFoldDB" id="A0A6M3IUP9"/>
<name>A0A6M3IUP9_9ZZZZ</name>
<sequence length="71" mass="8150">MIKKKSSDEKIHIDLTGPDGSAYFLLGVAKRLSIQLGKDWDNINRRMKSGNYNNLVIVLEEEFGDHIILYK</sequence>
<evidence type="ECO:0000313" key="1">
    <source>
        <dbReference type="EMBL" id="QJA61253.1"/>
    </source>
</evidence>
<protein>
    <submittedName>
        <fullName evidence="1">Uncharacterized protein</fullName>
    </submittedName>
</protein>
<proteinExistence type="predicted"/>
<reference evidence="1" key="1">
    <citation type="submission" date="2020-03" db="EMBL/GenBank/DDBJ databases">
        <title>The deep terrestrial virosphere.</title>
        <authorList>
            <person name="Holmfeldt K."/>
            <person name="Nilsson E."/>
            <person name="Simone D."/>
            <person name="Lopez-Fernandez M."/>
            <person name="Wu X."/>
            <person name="de Brujin I."/>
            <person name="Lundin D."/>
            <person name="Andersson A."/>
            <person name="Bertilsson S."/>
            <person name="Dopson M."/>
        </authorList>
    </citation>
    <scope>NUCLEOTIDE SEQUENCE</scope>
    <source>
        <strain evidence="2">MM415A00352</strain>
        <strain evidence="1">MM415B00971</strain>
    </source>
</reference>
<accession>A0A6M3IUP9</accession>